<organism evidence="5 6">
    <name type="scientific">Kingella denitrificans ATCC 33394</name>
    <dbReference type="NCBI Taxonomy" id="888741"/>
    <lineage>
        <taxon>Bacteria</taxon>
        <taxon>Pseudomonadati</taxon>
        <taxon>Pseudomonadota</taxon>
        <taxon>Betaproteobacteria</taxon>
        <taxon>Neisseriales</taxon>
        <taxon>Neisseriaceae</taxon>
        <taxon>Kingella</taxon>
    </lineage>
</organism>
<dbReference type="Pfam" id="PF04355">
    <property type="entry name" value="BamE"/>
    <property type="match status" value="1"/>
</dbReference>
<dbReference type="Proteomes" id="UP000004088">
    <property type="component" value="Unassembled WGS sequence"/>
</dbReference>
<feature type="signal peptide" evidence="3">
    <location>
        <begin position="1"/>
        <end position="25"/>
    </location>
</feature>
<dbReference type="STRING" id="888741.HMPREF9098_1604"/>
<evidence type="ECO:0000313" key="5">
    <source>
        <dbReference type="EMBL" id="EGC16975.1"/>
    </source>
</evidence>
<proteinExistence type="predicted"/>
<keyword evidence="1 3" id="KW-0732">Signal</keyword>
<evidence type="ECO:0000313" key="6">
    <source>
        <dbReference type="Proteomes" id="UP000004088"/>
    </source>
</evidence>
<evidence type="ECO:0000256" key="2">
    <source>
        <dbReference type="ARBA" id="ARBA00023136"/>
    </source>
</evidence>
<feature type="chain" id="PRO_5003250221" evidence="3">
    <location>
        <begin position="26"/>
        <end position="173"/>
    </location>
</feature>
<accession>F0F0G9</accession>
<dbReference type="InterPro" id="IPR037873">
    <property type="entry name" value="BamE-like"/>
</dbReference>
<keyword evidence="2" id="KW-0472">Membrane</keyword>
<comment type="caution">
    <text evidence="5">The sequence shown here is derived from an EMBL/GenBank/DDBJ whole genome shotgun (WGS) entry which is preliminary data.</text>
</comment>
<evidence type="ECO:0000256" key="3">
    <source>
        <dbReference type="SAM" id="SignalP"/>
    </source>
</evidence>
<keyword evidence="6" id="KW-1185">Reference proteome</keyword>
<dbReference type="EMBL" id="AEWV01000027">
    <property type="protein sequence ID" value="EGC16975.1"/>
    <property type="molecule type" value="Genomic_DNA"/>
</dbReference>
<reference evidence="5 6" key="1">
    <citation type="submission" date="2011-01" db="EMBL/GenBank/DDBJ databases">
        <authorList>
            <person name="Muzny D."/>
            <person name="Qin X."/>
            <person name="Deng J."/>
            <person name="Jiang H."/>
            <person name="Liu Y."/>
            <person name="Qu J."/>
            <person name="Song X.-Z."/>
            <person name="Zhang L."/>
            <person name="Thornton R."/>
            <person name="Coyle M."/>
            <person name="Francisco L."/>
            <person name="Jackson L."/>
            <person name="Javaid M."/>
            <person name="Korchina V."/>
            <person name="Kovar C."/>
            <person name="Mata R."/>
            <person name="Mathew T."/>
            <person name="Ngo R."/>
            <person name="Nguyen L."/>
            <person name="Nguyen N."/>
            <person name="Okwuonu G."/>
            <person name="Ongeri F."/>
            <person name="Pham C."/>
            <person name="Simmons D."/>
            <person name="Wilczek-Boney K."/>
            <person name="Hale W."/>
            <person name="Jakkamsetti A."/>
            <person name="Pham P."/>
            <person name="Ruth R."/>
            <person name="San Lucas F."/>
            <person name="Warren J."/>
            <person name="Zhang J."/>
            <person name="Zhao Z."/>
            <person name="Zhou C."/>
            <person name="Zhu D."/>
            <person name="Lee S."/>
            <person name="Bess C."/>
            <person name="Blankenburg K."/>
            <person name="Forbes L."/>
            <person name="Fu Q."/>
            <person name="Gubbala S."/>
            <person name="Hirani K."/>
            <person name="Jayaseelan J.C."/>
            <person name="Lara F."/>
            <person name="Munidasa M."/>
            <person name="Palculict T."/>
            <person name="Patil S."/>
            <person name="Pu L.-L."/>
            <person name="Saada N."/>
            <person name="Tang L."/>
            <person name="Weissenberger G."/>
            <person name="Zhu Y."/>
            <person name="Hemphill L."/>
            <person name="Shang Y."/>
            <person name="Youmans B."/>
            <person name="Ayvaz T."/>
            <person name="Ross M."/>
            <person name="Santibanez J."/>
            <person name="Aqrawi P."/>
            <person name="Gross S."/>
            <person name="Joshi V."/>
            <person name="Fowler G."/>
            <person name="Nazareth L."/>
            <person name="Reid J."/>
            <person name="Worley K."/>
            <person name="Petrosino J."/>
            <person name="Highlander S."/>
            <person name="Gibbs R."/>
        </authorList>
    </citation>
    <scope>NUCLEOTIDE SEQUENCE [LARGE SCALE GENOMIC DNA]</scope>
    <source>
        <strain evidence="5 6">ATCC 33394</strain>
    </source>
</reference>
<evidence type="ECO:0000256" key="1">
    <source>
        <dbReference type="ARBA" id="ARBA00022729"/>
    </source>
</evidence>
<dbReference type="InterPro" id="IPR007450">
    <property type="entry name" value="BamE_dom"/>
</dbReference>
<dbReference type="Gene3D" id="3.30.1450.10">
    <property type="match status" value="1"/>
</dbReference>
<name>F0F0G9_9NEIS</name>
<dbReference type="AlphaFoldDB" id="F0F0G9"/>
<evidence type="ECO:0000259" key="4">
    <source>
        <dbReference type="Pfam" id="PF04355"/>
    </source>
</evidence>
<dbReference type="PROSITE" id="PS51257">
    <property type="entry name" value="PROKAR_LIPOPROTEIN"/>
    <property type="match status" value="1"/>
</dbReference>
<dbReference type="GO" id="GO:0019867">
    <property type="term" value="C:outer membrane"/>
    <property type="evidence" value="ECO:0007669"/>
    <property type="project" value="InterPro"/>
</dbReference>
<dbReference type="HOGENOM" id="CLU_016890_11_1_4"/>
<feature type="domain" description="Outer membrane protein assembly factor BamE" evidence="4">
    <location>
        <begin position="55"/>
        <end position="126"/>
    </location>
</feature>
<sequence length="173" mass="19563">MIMLNKKVKMAVLLAVGTIALSACNSVNSHPNRNGESDRLDWPNVSKTTFNKQRGTFPNVNNLNQIRSGMTKDELYDLIGRPHFNEGFRVREWDYLFHFNTPGVGTEGVTTCQYKVLFDSQRYARSFHWRAVDPVNAVCPPVVEKPAPAPAVIQAEPQVIIREVAPTRARIRQ</sequence>
<gene>
    <name evidence="5" type="primary">mlp</name>
    <name evidence="5" type="ORF">HMPREF9098_1604</name>
</gene>
<protein>
    <submittedName>
        <fullName evidence="5">SmpA / OmlA family protein</fullName>
    </submittedName>
</protein>